<dbReference type="Gene3D" id="3.90.78.10">
    <property type="entry name" value="UDP-N-acetylenolpyruvoylglucosamine reductase, C-terminal domain"/>
    <property type="match status" value="1"/>
</dbReference>
<dbReference type="GO" id="GO:0008762">
    <property type="term" value="F:UDP-N-acetylmuramate dehydrogenase activity"/>
    <property type="evidence" value="ECO:0007669"/>
    <property type="project" value="UniProtKB-EC"/>
</dbReference>
<feature type="domain" description="FAD-binding PCMH-type" evidence="18">
    <location>
        <begin position="92"/>
        <end position="259"/>
    </location>
</feature>
<comment type="cofactor">
    <cofactor evidence="1 16">
        <name>FAD</name>
        <dbReference type="ChEBI" id="CHEBI:57692"/>
    </cofactor>
</comment>
<keyword evidence="13 16" id="KW-0131">Cell cycle</keyword>
<feature type="active site" evidence="16">
    <location>
        <position position="238"/>
    </location>
</feature>
<evidence type="ECO:0000313" key="20">
    <source>
        <dbReference type="Proteomes" id="UP001230986"/>
    </source>
</evidence>
<evidence type="ECO:0000256" key="12">
    <source>
        <dbReference type="ARBA" id="ARBA00023002"/>
    </source>
</evidence>
<keyword evidence="20" id="KW-1185">Reference proteome</keyword>
<evidence type="ECO:0000256" key="14">
    <source>
        <dbReference type="ARBA" id="ARBA00023316"/>
    </source>
</evidence>
<keyword evidence="10 16" id="KW-0133">Cell shape</keyword>
<protein>
    <recommendedName>
        <fullName evidence="16">UDP-N-acetylenolpyruvoylglucosamine reductase</fullName>
        <ecNumber evidence="16">1.3.1.98</ecNumber>
    </recommendedName>
    <alternativeName>
        <fullName evidence="16">UDP-N-acetylmuramate dehydrogenase</fullName>
    </alternativeName>
</protein>
<dbReference type="NCBIfam" id="TIGR00179">
    <property type="entry name" value="murB"/>
    <property type="match status" value="1"/>
</dbReference>
<keyword evidence="6 16" id="KW-0132">Cell division</keyword>
<gene>
    <name evidence="16 19" type="primary">murB</name>
    <name evidence="19" type="ORF">QQ055_07535</name>
</gene>
<evidence type="ECO:0000256" key="3">
    <source>
        <dbReference type="ARBA" id="ARBA00004496"/>
    </source>
</evidence>
<dbReference type="InterPro" id="IPR016167">
    <property type="entry name" value="FAD-bd_PCMH_sub1"/>
</dbReference>
<keyword evidence="12 16" id="KW-0560">Oxidoreductase</keyword>
<name>A0ABT7LZ87_9CYAN</name>
<keyword evidence="11 16" id="KW-0573">Peptidoglycan synthesis</keyword>
<dbReference type="InterPro" id="IPR006094">
    <property type="entry name" value="Oxid_FAD_bind_N"/>
</dbReference>
<evidence type="ECO:0000256" key="2">
    <source>
        <dbReference type="ARBA" id="ARBA00003921"/>
    </source>
</evidence>
<evidence type="ECO:0000256" key="10">
    <source>
        <dbReference type="ARBA" id="ARBA00022960"/>
    </source>
</evidence>
<evidence type="ECO:0000256" key="17">
    <source>
        <dbReference type="SAM" id="MobiDB-lite"/>
    </source>
</evidence>
<keyword evidence="8 16" id="KW-0274">FAD</keyword>
<dbReference type="PROSITE" id="PS51387">
    <property type="entry name" value="FAD_PCMH"/>
    <property type="match status" value="1"/>
</dbReference>
<dbReference type="SUPFAM" id="SSF56194">
    <property type="entry name" value="Uridine diphospho-N-Acetylenolpyruvylglucosamine reductase, MurB, C-terminal domain"/>
    <property type="match status" value="1"/>
</dbReference>
<comment type="caution">
    <text evidence="19">The sequence shown here is derived from an EMBL/GenBank/DDBJ whole genome shotgun (WGS) entry which is preliminary data.</text>
</comment>
<keyword evidence="5 16" id="KW-0963">Cytoplasm</keyword>
<evidence type="ECO:0000256" key="11">
    <source>
        <dbReference type="ARBA" id="ARBA00022984"/>
    </source>
</evidence>
<evidence type="ECO:0000256" key="1">
    <source>
        <dbReference type="ARBA" id="ARBA00001974"/>
    </source>
</evidence>
<comment type="catalytic activity">
    <reaction evidence="15 16">
        <text>UDP-N-acetyl-alpha-D-muramate + NADP(+) = UDP-N-acetyl-3-O-(1-carboxyvinyl)-alpha-D-glucosamine + NADPH + H(+)</text>
        <dbReference type="Rhea" id="RHEA:12248"/>
        <dbReference type="ChEBI" id="CHEBI:15378"/>
        <dbReference type="ChEBI" id="CHEBI:57783"/>
        <dbReference type="ChEBI" id="CHEBI:58349"/>
        <dbReference type="ChEBI" id="CHEBI:68483"/>
        <dbReference type="ChEBI" id="CHEBI:70757"/>
        <dbReference type="EC" id="1.3.1.98"/>
    </reaction>
</comment>
<proteinExistence type="inferred from homology"/>
<evidence type="ECO:0000313" key="19">
    <source>
        <dbReference type="EMBL" id="MDL5057313.1"/>
    </source>
</evidence>
<evidence type="ECO:0000256" key="15">
    <source>
        <dbReference type="ARBA" id="ARBA00048914"/>
    </source>
</evidence>
<feature type="active site" evidence="16">
    <location>
        <position position="359"/>
    </location>
</feature>
<evidence type="ECO:0000256" key="5">
    <source>
        <dbReference type="ARBA" id="ARBA00022490"/>
    </source>
</evidence>
<dbReference type="InterPro" id="IPR036318">
    <property type="entry name" value="FAD-bd_PCMH-like_sf"/>
</dbReference>
<dbReference type="Gene3D" id="3.30.43.10">
    <property type="entry name" value="Uridine Diphospho-n-acetylenolpyruvylglucosamine Reductase, domain 2"/>
    <property type="match status" value="1"/>
</dbReference>
<accession>A0ABT7LZ87</accession>
<dbReference type="Gene3D" id="3.30.465.10">
    <property type="match status" value="1"/>
</dbReference>
<dbReference type="InterPro" id="IPR036635">
    <property type="entry name" value="MurB_C_sf"/>
</dbReference>
<dbReference type="InterPro" id="IPR003170">
    <property type="entry name" value="MurB"/>
</dbReference>
<dbReference type="EC" id="1.3.1.98" evidence="16"/>
<dbReference type="Pfam" id="PF01565">
    <property type="entry name" value="FAD_binding_4"/>
    <property type="match status" value="1"/>
</dbReference>
<dbReference type="Proteomes" id="UP001230986">
    <property type="component" value="Unassembled WGS sequence"/>
</dbReference>
<dbReference type="SUPFAM" id="SSF56176">
    <property type="entry name" value="FAD-binding/transporter-associated domain-like"/>
    <property type="match status" value="1"/>
</dbReference>
<comment type="pathway">
    <text evidence="4 16">Cell wall biogenesis; peptidoglycan biosynthesis.</text>
</comment>
<evidence type="ECO:0000256" key="4">
    <source>
        <dbReference type="ARBA" id="ARBA00004752"/>
    </source>
</evidence>
<evidence type="ECO:0000256" key="9">
    <source>
        <dbReference type="ARBA" id="ARBA00022857"/>
    </source>
</evidence>
<evidence type="ECO:0000256" key="7">
    <source>
        <dbReference type="ARBA" id="ARBA00022630"/>
    </source>
</evidence>
<evidence type="ECO:0000256" key="13">
    <source>
        <dbReference type="ARBA" id="ARBA00023306"/>
    </source>
</evidence>
<feature type="region of interest" description="Disordered" evidence="17">
    <location>
        <begin position="1"/>
        <end position="26"/>
    </location>
</feature>
<evidence type="ECO:0000259" key="18">
    <source>
        <dbReference type="PROSITE" id="PS51387"/>
    </source>
</evidence>
<dbReference type="InterPro" id="IPR016166">
    <property type="entry name" value="FAD-bd_PCMH"/>
</dbReference>
<sequence length="366" mass="39541">MTISYDPPSVRPTSTPRKSTSPASHPLEAWVADSKVSEMGQTSALRDDASSVEFPLESPEFTPPAAKTPFYLPGSGCPIKPQVSLAGLTSYRVGGPAQWYVAPRCPEDLQISLEWAKSEGLPVIVLGAGSNLLVSDRGLPGLVVGTRHLRHIRFDPEIAQVQAGAGVPIAQLARLVAQRGWQGLEWAVGIPGTVGGAIVMNAGAHESCIADVLVDVDVLSPAGNAARLGVSELGYRYRTSRLQGGDRVVTQATFQLQPGGDPQRVMATTEAHLERRRTTQPYHLPSCGSVFRNPEPYKAAWLIEQTGLKGYQIGGAQVSQLHANFILNCGKATASDIYQLMRYVQQQVEQRWSIRLEPEVKILGEF</sequence>
<comment type="similarity">
    <text evidence="16">Belongs to the MurB family.</text>
</comment>
<feature type="active site" description="Proton donor" evidence="16">
    <location>
        <position position="289"/>
    </location>
</feature>
<keyword evidence="9 16" id="KW-0521">NADP</keyword>
<dbReference type="NCBIfam" id="NF010480">
    <property type="entry name" value="PRK13905.1"/>
    <property type="match status" value="1"/>
</dbReference>
<keyword evidence="7 16" id="KW-0285">Flavoprotein</keyword>
<evidence type="ECO:0000256" key="8">
    <source>
        <dbReference type="ARBA" id="ARBA00022827"/>
    </source>
</evidence>
<dbReference type="Pfam" id="PF02873">
    <property type="entry name" value="MurB_C"/>
    <property type="match status" value="1"/>
</dbReference>
<dbReference type="HAMAP" id="MF_00037">
    <property type="entry name" value="MurB"/>
    <property type="match status" value="1"/>
</dbReference>
<organism evidence="19 20">
    <name type="scientific">Geitlerinema calcuttense NRMC-F 0142</name>
    <dbReference type="NCBI Taxonomy" id="2922238"/>
    <lineage>
        <taxon>Bacteria</taxon>
        <taxon>Bacillati</taxon>
        <taxon>Cyanobacteriota</taxon>
        <taxon>Cyanophyceae</taxon>
        <taxon>Geitlerinematales</taxon>
        <taxon>Geitlerinemataceae</taxon>
        <taxon>Geitlerinema</taxon>
    </lineage>
</organism>
<dbReference type="EMBL" id="JASVEJ010000028">
    <property type="protein sequence ID" value="MDL5057313.1"/>
    <property type="molecule type" value="Genomic_DNA"/>
</dbReference>
<comment type="function">
    <text evidence="2 16">Cell wall formation.</text>
</comment>
<reference evidence="19 20" key="1">
    <citation type="submission" date="2023-06" db="EMBL/GenBank/DDBJ databases">
        <title>Whole genome sequence of Oscillatoria calcuttensis NRMC-F 0142.</title>
        <authorList>
            <person name="Shakena Fathima T."/>
            <person name="Muralitharan G."/>
            <person name="Thajuddin N."/>
        </authorList>
    </citation>
    <scope>NUCLEOTIDE SEQUENCE [LARGE SCALE GENOMIC DNA]</scope>
    <source>
        <strain evidence="19 20">NRMC-F 0142</strain>
    </source>
</reference>
<dbReference type="PANTHER" id="PTHR21071">
    <property type="entry name" value="UDP-N-ACETYLENOLPYRUVOYLGLUCOSAMINE REDUCTASE"/>
    <property type="match status" value="1"/>
</dbReference>
<comment type="subcellular location">
    <subcellularLocation>
        <location evidence="3 16">Cytoplasm</location>
    </subcellularLocation>
</comment>
<dbReference type="InterPro" id="IPR016169">
    <property type="entry name" value="FAD-bd_PCMH_sub2"/>
</dbReference>
<feature type="compositionally biased region" description="Polar residues" evidence="17">
    <location>
        <begin position="11"/>
        <end position="23"/>
    </location>
</feature>
<dbReference type="InterPro" id="IPR011601">
    <property type="entry name" value="MurB_C"/>
</dbReference>
<dbReference type="PANTHER" id="PTHR21071:SF4">
    <property type="entry name" value="UDP-N-ACETYLENOLPYRUVOYLGLUCOSAMINE REDUCTASE"/>
    <property type="match status" value="1"/>
</dbReference>
<evidence type="ECO:0000256" key="6">
    <source>
        <dbReference type="ARBA" id="ARBA00022618"/>
    </source>
</evidence>
<keyword evidence="14 16" id="KW-0961">Cell wall biogenesis/degradation</keyword>
<evidence type="ECO:0000256" key="16">
    <source>
        <dbReference type="HAMAP-Rule" id="MF_00037"/>
    </source>
</evidence>